<sequence>MPSDFISLLSTDIDLNSPKSLYSKESVYDLLPKELQLQPSSTQTDPPTMSQKSGGEAGPPPSATLASDATTSTSSPSASSSLAMGLSSSGLSTSSSDHLTVSQHLHSAVGDGAGASEMQGMEAAGSAPSRGNGGANSTGGDVGTGVLSGLGVQQLQNTPSKRRPVLSISPPPEDLFDDSQMSCQEEPTLSTAPCPDSEHSSSMWADDSGSNFSLISSISYNDNTEVPRKSRKRTPRQRPGPKPAPLENSMDVFDADSAKGPHFVLSQLGTDKTSAIASSLDSGTAAKGGSLSAQFPQRSDGKELKILVQPETQHRARYLTEGSRGSVKDRTQQGFPTVKLEGVSEPVVLQVFVANDAGRVKPHGFYQACRVTGRNTTACTEVDIDGTTVIEIPLEPSNDMTLAVDCVGILKLRNADVEARIGVAGSKKKSTRARLAFRVNIPQPDGSVLTLQVPSSPILCTQPAGLPEILKKSLHSGSVKGGEEVFIIGKNFLKGTKVIFQENIADDTSWHAEAKIDMDLFHQ</sequence>
<feature type="region of interest" description="Disordered" evidence="7">
    <location>
        <begin position="119"/>
        <end position="254"/>
    </location>
</feature>
<keyword evidence="6" id="KW-0539">Nucleus</keyword>
<feature type="compositionally biased region" description="Low complexity" evidence="7">
    <location>
        <begin position="208"/>
        <end position="219"/>
    </location>
</feature>
<gene>
    <name evidence="9" type="primary">NFAT5</name>
    <name evidence="9" type="ORF">AMECASPLE_018407</name>
</gene>
<dbReference type="EMBL" id="JAHRIP010076667">
    <property type="protein sequence ID" value="MEQ2311299.1"/>
    <property type="molecule type" value="Genomic_DNA"/>
</dbReference>
<protein>
    <submittedName>
        <fullName evidence="9">Nuclear factor of activated T-cells 5</fullName>
    </submittedName>
</protein>
<evidence type="ECO:0000256" key="5">
    <source>
        <dbReference type="ARBA" id="ARBA00023163"/>
    </source>
</evidence>
<dbReference type="Pfam" id="PF16179">
    <property type="entry name" value="RHD_dimer"/>
    <property type="match status" value="1"/>
</dbReference>
<comment type="subcellular location">
    <subcellularLocation>
        <location evidence="1">Nucleus</location>
    </subcellularLocation>
</comment>
<keyword evidence="10" id="KW-1185">Reference proteome</keyword>
<evidence type="ECO:0000313" key="9">
    <source>
        <dbReference type="EMBL" id="MEQ2311299.1"/>
    </source>
</evidence>
<feature type="region of interest" description="Disordered" evidence="7">
    <location>
        <begin position="33"/>
        <end position="100"/>
    </location>
</feature>
<dbReference type="InterPro" id="IPR014756">
    <property type="entry name" value="Ig_E-set"/>
</dbReference>
<dbReference type="Gene3D" id="2.60.40.10">
    <property type="entry name" value="Immunoglobulins"/>
    <property type="match status" value="1"/>
</dbReference>
<feature type="compositionally biased region" description="Polar residues" evidence="7">
    <location>
        <begin position="179"/>
        <end position="191"/>
    </location>
</feature>
<evidence type="ECO:0000256" key="7">
    <source>
        <dbReference type="SAM" id="MobiDB-lite"/>
    </source>
</evidence>
<keyword evidence="2" id="KW-0597">Phosphoprotein</keyword>
<feature type="domain" description="RHD" evidence="8">
    <location>
        <begin position="286"/>
        <end position="465"/>
    </location>
</feature>
<organism evidence="9 10">
    <name type="scientific">Ameca splendens</name>
    <dbReference type="NCBI Taxonomy" id="208324"/>
    <lineage>
        <taxon>Eukaryota</taxon>
        <taxon>Metazoa</taxon>
        <taxon>Chordata</taxon>
        <taxon>Craniata</taxon>
        <taxon>Vertebrata</taxon>
        <taxon>Euteleostomi</taxon>
        <taxon>Actinopterygii</taxon>
        <taxon>Neopterygii</taxon>
        <taxon>Teleostei</taxon>
        <taxon>Neoteleostei</taxon>
        <taxon>Acanthomorphata</taxon>
        <taxon>Ovalentaria</taxon>
        <taxon>Atherinomorphae</taxon>
        <taxon>Cyprinodontiformes</taxon>
        <taxon>Goodeidae</taxon>
        <taxon>Ameca</taxon>
    </lineage>
</organism>
<name>A0ABV0ZZF8_9TELE</name>
<feature type="non-terminal residue" evidence="9">
    <location>
        <position position="523"/>
    </location>
</feature>
<dbReference type="InterPro" id="IPR008967">
    <property type="entry name" value="p53-like_TF_DNA-bd_sf"/>
</dbReference>
<dbReference type="InterPro" id="IPR015646">
    <property type="entry name" value="NFAT5_RHD_DNA-bd"/>
</dbReference>
<evidence type="ECO:0000313" key="10">
    <source>
        <dbReference type="Proteomes" id="UP001469553"/>
    </source>
</evidence>
<evidence type="ECO:0000256" key="1">
    <source>
        <dbReference type="ARBA" id="ARBA00004123"/>
    </source>
</evidence>
<feature type="compositionally biased region" description="Polar residues" evidence="7">
    <location>
        <begin position="37"/>
        <end position="53"/>
    </location>
</feature>
<comment type="caution">
    <text evidence="9">The sequence shown here is derived from an EMBL/GenBank/DDBJ whole genome shotgun (WGS) entry which is preliminary data.</text>
</comment>
<accession>A0ABV0ZZF8</accession>
<dbReference type="PROSITE" id="PS50254">
    <property type="entry name" value="REL_2"/>
    <property type="match status" value="1"/>
</dbReference>
<keyword evidence="4" id="KW-0238">DNA-binding</keyword>
<dbReference type="PANTHER" id="PTHR12533:SF10">
    <property type="entry name" value="NUCLEAR FACTOR OF ACTIVATED T-CELLS 5"/>
    <property type="match status" value="1"/>
</dbReference>
<dbReference type="Pfam" id="PF00554">
    <property type="entry name" value="RHD_DNA_bind"/>
    <property type="match status" value="1"/>
</dbReference>
<feature type="compositionally biased region" description="Low complexity" evidence="7">
    <location>
        <begin position="63"/>
        <end position="97"/>
    </location>
</feature>
<evidence type="ECO:0000256" key="3">
    <source>
        <dbReference type="ARBA" id="ARBA00023015"/>
    </source>
</evidence>
<keyword evidence="3" id="KW-0805">Transcription regulation</keyword>
<dbReference type="InterPro" id="IPR032397">
    <property type="entry name" value="RHD_dimer"/>
</dbReference>
<dbReference type="Gene3D" id="2.60.40.340">
    <property type="entry name" value="Rel homology domain (RHD), DNA-binding domain"/>
    <property type="match status" value="1"/>
</dbReference>
<dbReference type="InterPro" id="IPR037059">
    <property type="entry name" value="RHD_DNA_bind_dom_sf"/>
</dbReference>
<feature type="compositionally biased region" description="Gly residues" evidence="7">
    <location>
        <begin position="131"/>
        <end position="148"/>
    </location>
</feature>
<dbReference type="InterPro" id="IPR008366">
    <property type="entry name" value="NFAT"/>
</dbReference>
<reference evidence="9 10" key="1">
    <citation type="submission" date="2021-06" db="EMBL/GenBank/DDBJ databases">
        <authorList>
            <person name="Palmer J.M."/>
        </authorList>
    </citation>
    <scope>NUCLEOTIDE SEQUENCE [LARGE SCALE GENOMIC DNA]</scope>
    <source>
        <strain evidence="9 10">AS_MEX2019</strain>
        <tissue evidence="9">Muscle</tissue>
    </source>
</reference>
<dbReference type="PRINTS" id="PR01789">
    <property type="entry name" value="NUCFACTORATC"/>
</dbReference>
<keyword evidence="5" id="KW-0804">Transcription</keyword>
<evidence type="ECO:0000256" key="6">
    <source>
        <dbReference type="ARBA" id="ARBA00023242"/>
    </source>
</evidence>
<dbReference type="SUPFAM" id="SSF81296">
    <property type="entry name" value="E set domains"/>
    <property type="match status" value="1"/>
</dbReference>
<dbReference type="InterPro" id="IPR011539">
    <property type="entry name" value="RHD_DNA_bind_dom"/>
</dbReference>
<dbReference type="CDD" id="cd07882">
    <property type="entry name" value="RHD-n_TonEBP"/>
    <property type="match status" value="1"/>
</dbReference>
<dbReference type="InterPro" id="IPR013783">
    <property type="entry name" value="Ig-like_fold"/>
</dbReference>
<dbReference type="SUPFAM" id="SSF49417">
    <property type="entry name" value="p53-like transcription factors"/>
    <property type="match status" value="1"/>
</dbReference>
<dbReference type="PANTHER" id="PTHR12533">
    <property type="entry name" value="NFAT"/>
    <property type="match status" value="1"/>
</dbReference>
<dbReference type="Proteomes" id="UP001469553">
    <property type="component" value="Unassembled WGS sequence"/>
</dbReference>
<evidence type="ECO:0000256" key="2">
    <source>
        <dbReference type="ARBA" id="ARBA00022553"/>
    </source>
</evidence>
<evidence type="ECO:0000256" key="4">
    <source>
        <dbReference type="ARBA" id="ARBA00023125"/>
    </source>
</evidence>
<proteinExistence type="predicted"/>
<evidence type="ECO:0000259" key="8">
    <source>
        <dbReference type="PROSITE" id="PS50254"/>
    </source>
</evidence>